<evidence type="ECO:0000259" key="2">
    <source>
        <dbReference type="PROSITE" id="PS50033"/>
    </source>
</evidence>
<dbReference type="InterPro" id="IPR029071">
    <property type="entry name" value="Ubiquitin-like_domsf"/>
</dbReference>
<reference evidence="4 5" key="1">
    <citation type="journal article" date="2007" name="Nature">
        <title>Evolution of genes and genomes on the Drosophila phylogeny.</title>
        <authorList>
            <consortium name="Drosophila 12 Genomes Consortium"/>
            <person name="Clark A.G."/>
            <person name="Eisen M.B."/>
            <person name="Smith D.R."/>
            <person name="Bergman C.M."/>
            <person name="Oliver B."/>
            <person name="Markow T.A."/>
            <person name="Kaufman T.C."/>
            <person name="Kellis M."/>
            <person name="Gelbart W."/>
            <person name="Iyer V.N."/>
            <person name="Pollard D.A."/>
            <person name="Sackton T.B."/>
            <person name="Larracuente A.M."/>
            <person name="Singh N.D."/>
            <person name="Abad J.P."/>
            <person name="Abt D.N."/>
            <person name="Adryan B."/>
            <person name="Aguade M."/>
            <person name="Akashi H."/>
            <person name="Anderson W.W."/>
            <person name="Aquadro C.F."/>
            <person name="Ardell D.H."/>
            <person name="Arguello R."/>
            <person name="Artieri C.G."/>
            <person name="Barbash D.A."/>
            <person name="Barker D."/>
            <person name="Barsanti P."/>
            <person name="Batterham P."/>
            <person name="Batzoglou S."/>
            <person name="Begun D."/>
            <person name="Bhutkar A."/>
            <person name="Blanco E."/>
            <person name="Bosak S.A."/>
            <person name="Bradley R.K."/>
            <person name="Brand A.D."/>
            <person name="Brent M.R."/>
            <person name="Brooks A.N."/>
            <person name="Brown R.H."/>
            <person name="Butlin R.K."/>
            <person name="Caggese C."/>
            <person name="Calvi B.R."/>
            <person name="Bernardo de Carvalho A."/>
            <person name="Caspi A."/>
            <person name="Castrezana S."/>
            <person name="Celniker S.E."/>
            <person name="Chang J.L."/>
            <person name="Chapple C."/>
            <person name="Chatterji S."/>
            <person name="Chinwalla A."/>
            <person name="Civetta A."/>
            <person name="Clifton S.W."/>
            <person name="Comeron J.M."/>
            <person name="Costello J.C."/>
            <person name="Coyne J.A."/>
            <person name="Daub J."/>
            <person name="David R.G."/>
            <person name="Delcher A.L."/>
            <person name="Delehaunty K."/>
            <person name="Do C.B."/>
            <person name="Ebling H."/>
            <person name="Edwards K."/>
            <person name="Eickbush T."/>
            <person name="Evans J.D."/>
            <person name="Filipski A."/>
            <person name="Findeiss S."/>
            <person name="Freyhult E."/>
            <person name="Fulton L."/>
            <person name="Fulton R."/>
            <person name="Garcia A.C."/>
            <person name="Gardiner A."/>
            <person name="Garfield D.A."/>
            <person name="Garvin B.E."/>
            <person name="Gibson G."/>
            <person name="Gilbert D."/>
            <person name="Gnerre S."/>
            <person name="Godfrey J."/>
            <person name="Good R."/>
            <person name="Gotea V."/>
            <person name="Gravely B."/>
            <person name="Greenberg A.J."/>
            <person name="Griffiths-Jones S."/>
            <person name="Gross S."/>
            <person name="Guigo R."/>
            <person name="Gustafson E.A."/>
            <person name="Haerty W."/>
            <person name="Hahn M.W."/>
            <person name="Halligan D.L."/>
            <person name="Halpern A.L."/>
            <person name="Halter G.M."/>
            <person name="Han M.V."/>
            <person name="Heger A."/>
            <person name="Hillier L."/>
            <person name="Hinrichs A.S."/>
            <person name="Holmes I."/>
            <person name="Hoskins R.A."/>
            <person name="Hubisz M.J."/>
            <person name="Hultmark D."/>
            <person name="Huntley M.A."/>
            <person name="Jaffe D.B."/>
            <person name="Jagadeeshan S."/>
            <person name="Jeck W.R."/>
            <person name="Johnson J."/>
            <person name="Jones C.D."/>
            <person name="Jordan W.C."/>
            <person name="Karpen G.H."/>
            <person name="Kataoka E."/>
            <person name="Keightley P.D."/>
            <person name="Kheradpour P."/>
            <person name="Kirkness E.F."/>
            <person name="Koerich L.B."/>
            <person name="Kristiansen K."/>
            <person name="Kudrna D."/>
            <person name="Kulathinal R.J."/>
            <person name="Kumar S."/>
            <person name="Kwok R."/>
            <person name="Lander E."/>
            <person name="Langley C.H."/>
            <person name="Lapoint R."/>
            <person name="Lazzaro B.P."/>
            <person name="Lee S.J."/>
            <person name="Levesque L."/>
            <person name="Li R."/>
            <person name="Lin C.F."/>
            <person name="Lin M.F."/>
            <person name="Lindblad-Toh K."/>
            <person name="Llopart A."/>
            <person name="Long M."/>
            <person name="Low L."/>
            <person name="Lozovsky E."/>
            <person name="Lu J."/>
            <person name="Luo M."/>
            <person name="Machado C.A."/>
            <person name="Makalowski W."/>
            <person name="Marzo M."/>
            <person name="Matsuda M."/>
            <person name="Matzkin L."/>
            <person name="McAllister B."/>
            <person name="McBride C.S."/>
            <person name="McKernan B."/>
            <person name="McKernan K."/>
            <person name="Mendez-Lago M."/>
            <person name="Minx P."/>
            <person name="Mollenhauer M.U."/>
            <person name="Montooth K."/>
            <person name="Mount S.M."/>
            <person name="Mu X."/>
            <person name="Myers E."/>
            <person name="Negre B."/>
            <person name="Newfeld S."/>
            <person name="Nielsen R."/>
            <person name="Noor M.A."/>
            <person name="O'Grady P."/>
            <person name="Pachter L."/>
            <person name="Papaceit M."/>
            <person name="Parisi M.J."/>
            <person name="Parisi M."/>
            <person name="Parts L."/>
            <person name="Pedersen J.S."/>
            <person name="Pesole G."/>
            <person name="Phillippy A.M."/>
            <person name="Ponting C.P."/>
            <person name="Pop M."/>
            <person name="Porcelli D."/>
            <person name="Powell J.R."/>
            <person name="Prohaska S."/>
            <person name="Pruitt K."/>
            <person name="Puig M."/>
            <person name="Quesneville H."/>
            <person name="Ram K.R."/>
            <person name="Rand D."/>
            <person name="Rasmussen M.D."/>
            <person name="Reed L.K."/>
            <person name="Reenan R."/>
            <person name="Reily A."/>
            <person name="Remington K.A."/>
            <person name="Rieger T.T."/>
            <person name="Ritchie M.G."/>
            <person name="Robin C."/>
            <person name="Rogers Y.H."/>
            <person name="Rohde C."/>
            <person name="Rozas J."/>
            <person name="Rubenfield M.J."/>
            <person name="Ruiz A."/>
            <person name="Russo S."/>
            <person name="Salzberg S.L."/>
            <person name="Sanchez-Gracia A."/>
            <person name="Saranga D.J."/>
            <person name="Sato H."/>
            <person name="Schaeffer S.W."/>
            <person name="Schatz M.C."/>
            <person name="Schlenke T."/>
            <person name="Schwartz R."/>
            <person name="Segarra C."/>
            <person name="Singh R.S."/>
            <person name="Sirot L."/>
            <person name="Sirota M."/>
            <person name="Sisneros N.B."/>
            <person name="Smith C.D."/>
            <person name="Smith T.F."/>
            <person name="Spieth J."/>
            <person name="Stage D.E."/>
            <person name="Stark A."/>
            <person name="Stephan W."/>
            <person name="Strausberg R.L."/>
            <person name="Strempel S."/>
            <person name="Sturgill D."/>
            <person name="Sutton G."/>
            <person name="Sutton G.G."/>
            <person name="Tao W."/>
            <person name="Teichmann S."/>
            <person name="Tobari Y.N."/>
            <person name="Tomimura Y."/>
            <person name="Tsolas J.M."/>
            <person name="Valente V.L."/>
            <person name="Venter E."/>
            <person name="Venter J.C."/>
            <person name="Vicario S."/>
            <person name="Vieira F.G."/>
            <person name="Vilella A.J."/>
            <person name="Villasante A."/>
            <person name="Walenz B."/>
            <person name="Wang J."/>
            <person name="Wasserman M."/>
            <person name="Watts T."/>
            <person name="Wilson D."/>
            <person name="Wilson R.K."/>
            <person name="Wing R.A."/>
            <person name="Wolfner M.F."/>
            <person name="Wong A."/>
            <person name="Wong G.K."/>
            <person name="Wu C.I."/>
            <person name="Wu G."/>
            <person name="Yamamoto D."/>
            <person name="Yang H.P."/>
            <person name="Yang S.P."/>
            <person name="Yorke J.A."/>
            <person name="Yoshida K."/>
            <person name="Zdobnov E."/>
            <person name="Zhang P."/>
            <person name="Zhang Y."/>
            <person name="Zimin A.V."/>
            <person name="Baldwin J."/>
            <person name="Abdouelleil A."/>
            <person name="Abdulkadir J."/>
            <person name="Abebe A."/>
            <person name="Abera B."/>
            <person name="Abreu J."/>
            <person name="Acer S.C."/>
            <person name="Aftuck L."/>
            <person name="Alexander A."/>
            <person name="An P."/>
            <person name="Anderson E."/>
            <person name="Anderson S."/>
            <person name="Arachi H."/>
            <person name="Azer M."/>
            <person name="Bachantsang P."/>
            <person name="Barry A."/>
            <person name="Bayul T."/>
            <person name="Berlin A."/>
            <person name="Bessette D."/>
            <person name="Bloom T."/>
            <person name="Blye J."/>
            <person name="Boguslavskiy L."/>
            <person name="Bonnet C."/>
            <person name="Boukhgalter B."/>
            <person name="Bourzgui I."/>
            <person name="Brown A."/>
            <person name="Cahill P."/>
            <person name="Channer S."/>
            <person name="Cheshatsang Y."/>
            <person name="Chuda L."/>
            <person name="Citroen M."/>
            <person name="Collymore A."/>
            <person name="Cooke P."/>
            <person name="Costello M."/>
            <person name="D'Aco K."/>
            <person name="Daza R."/>
            <person name="De Haan G."/>
            <person name="DeGray S."/>
            <person name="DeMaso C."/>
            <person name="Dhargay N."/>
            <person name="Dooley K."/>
            <person name="Dooley E."/>
            <person name="Doricent M."/>
            <person name="Dorje P."/>
            <person name="Dorjee K."/>
            <person name="Dupes A."/>
            <person name="Elong R."/>
            <person name="Falk J."/>
            <person name="Farina A."/>
            <person name="Faro S."/>
            <person name="Ferguson D."/>
            <person name="Fisher S."/>
            <person name="Foley C.D."/>
            <person name="Franke A."/>
            <person name="Friedrich D."/>
            <person name="Gadbois L."/>
            <person name="Gearin G."/>
            <person name="Gearin C.R."/>
            <person name="Giannoukos G."/>
            <person name="Goode T."/>
            <person name="Graham J."/>
            <person name="Grandbois E."/>
            <person name="Grewal S."/>
            <person name="Gyaltsen K."/>
            <person name="Hafez N."/>
            <person name="Hagos B."/>
            <person name="Hall J."/>
            <person name="Henson C."/>
            <person name="Hollinger A."/>
            <person name="Honan T."/>
            <person name="Huard M.D."/>
            <person name="Hughes L."/>
            <person name="Hurhula B."/>
            <person name="Husby M.E."/>
            <person name="Kamat A."/>
            <person name="Kanga B."/>
            <person name="Kashin S."/>
            <person name="Khazanovich D."/>
            <person name="Kisner P."/>
            <person name="Lance K."/>
            <person name="Lara M."/>
            <person name="Lee W."/>
            <person name="Lennon N."/>
            <person name="Letendre F."/>
            <person name="LeVine R."/>
            <person name="Lipovsky A."/>
            <person name="Liu X."/>
            <person name="Liu J."/>
            <person name="Liu S."/>
            <person name="Lokyitsang T."/>
            <person name="Lokyitsang Y."/>
            <person name="Lubonja R."/>
            <person name="Lui A."/>
            <person name="MacDonald P."/>
            <person name="Magnisalis V."/>
            <person name="Maru K."/>
            <person name="Matthews C."/>
            <person name="McCusker W."/>
            <person name="McDonough S."/>
            <person name="Mehta T."/>
            <person name="Meldrim J."/>
            <person name="Meneus L."/>
            <person name="Mihai O."/>
            <person name="Mihalev A."/>
            <person name="Mihova T."/>
            <person name="Mittelman R."/>
            <person name="Mlenga V."/>
            <person name="Montmayeur A."/>
            <person name="Mulrain L."/>
            <person name="Navidi A."/>
            <person name="Naylor J."/>
            <person name="Negash T."/>
            <person name="Nguyen T."/>
            <person name="Nguyen N."/>
            <person name="Nicol R."/>
            <person name="Norbu C."/>
            <person name="Norbu N."/>
            <person name="Novod N."/>
            <person name="O'Neill B."/>
            <person name="Osman S."/>
            <person name="Markiewicz E."/>
            <person name="Oyono O.L."/>
            <person name="Patti C."/>
            <person name="Phunkhang P."/>
            <person name="Pierre F."/>
            <person name="Priest M."/>
            <person name="Raghuraman S."/>
            <person name="Rege F."/>
            <person name="Reyes R."/>
            <person name="Rise C."/>
            <person name="Rogov P."/>
            <person name="Ross K."/>
            <person name="Ryan E."/>
            <person name="Settipalli S."/>
            <person name="Shea T."/>
            <person name="Sherpa N."/>
            <person name="Shi L."/>
            <person name="Shih D."/>
            <person name="Sparrow T."/>
            <person name="Spaulding J."/>
            <person name="Stalker J."/>
            <person name="Stange-Thomann N."/>
            <person name="Stavropoulos S."/>
            <person name="Stone C."/>
            <person name="Strader C."/>
            <person name="Tesfaye S."/>
            <person name="Thomson T."/>
            <person name="Thoulutsang Y."/>
            <person name="Thoulutsang D."/>
            <person name="Topham K."/>
            <person name="Topping I."/>
            <person name="Tsamla T."/>
            <person name="Vassiliev H."/>
            <person name="Vo A."/>
            <person name="Wangchuk T."/>
            <person name="Wangdi T."/>
            <person name="Weiand M."/>
            <person name="Wilkinson J."/>
            <person name="Wilson A."/>
            <person name="Yadav S."/>
            <person name="Young G."/>
            <person name="Yu Q."/>
            <person name="Zembek L."/>
            <person name="Zhong D."/>
            <person name="Zimmer A."/>
            <person name="Zwirko Z."/>
            <person name="Jaffe D.B."/>
            <person name="Alvarez P."/>
            <person name="Brockman W."/>
            <person name="Butler J."/>
            <person name="Chin C."/>
            <person name="Gnerre S."/>
            <person name="Grabherr M."/>
            <person name="Kleber M."/>
            <person name="Mauceli E."/>
            <person name="MacCallum I."/>
        </authorList>
    </citation>
    <scope>NUCLEOTIDE SEQUENCE [LARGE SCALE GENOMIC DNA]</scope>
    <source>
        <strain evidence="5">Tucson 14030-0811.24</strain>
    </source>
</reference>
<organism evidence="4 5">
    <name type="scientific">Drosophila willistoni</name>
    <name type="common">Fruit fly</name>
    <dbReference type="NCBI Taxonomy" id="7260"/>
    <lineage>
        <taxon>Eukaryota</taxon>
        <taxon>Metazoa</taxon>
        <taxon>Ecdysozoa</taxon>
        <taxon>Arthropoda</taxon>
        <taxon>Hexapoda</taxon>
        <taxon>Insecta</taxon>
        <taxon>Pterygota</taxon>
        <taxon>Neoptera</taxon>
        <taxon>Endopterygota</taxon>
        <taxon>Diptera</taxon>
        <taxon>Brachycera</taxon>
        <taxon>Muscomorpha</taxon>
        <taxon>Ephydroidea</taxon>
        <taxon>Drosophilidae</taxon>
        <taxon>Drosophila</taxon>
        <taxon>Sophophora</taxon>
    </lineage>
</organism>
<evidence type="ECO:0000256" key="1">
    <source>
        <dbReference type="SAM" id="MobiDB-lite"/>
    </source>
</evidence>
<evidence type="ECO:0000313" key="5">
    <source>
        <dbReference type="Proteomes" id="UP000007798"/>
    </source>
</evidence>
<gene>
    <name evidence="4" type="primary">Dwil\GK19687</name>
    <name evidence="4" type="ORF">Dwil_GK19687</name>
</gene>
<dbReference type="eggNOG" id="KOG2086">
    <property type="taxonomic scope" value="Eukaryota"/>
</dbReference>
<dbReference type="Gene3D" id="3.10.20.90">
    <property type="entry name" value="Phosphatidylinositol 3-kinase Catalytic Subunit, Chain A, domain 1"/>
    <property type="match status" value="1"/>
</dbReference>
<dbReference type="PROSITE" id="PS51399">
    <property type="entry name" value="SEP"/>
    <property type="match status" value="1"/>
</dbReference>
<feature type="region of interest" description="Disordered" evidence="1">
    <location>
        <begin position="39"/>
        <end position="151"/>
    </location>
</feature>
<dbReference type="PROSITE" id="PS50033">
    <property type="entry name" value="UBX"/>
    <property type="match status" value="1"/>
</dbReference>
<proteinExistence type="predicted"/>
<dbReference type="GO" id="GO:0000045">
    <property type="term" value="P:autophagosome assembly"/>
    <property type="evidence" value="ECO:0007669"/>
    <property type="project" value="TreeGrafter"/>
</dbReference>
<dbReference type="GO" id="GO:0061025">
    <property type="term" value="P:membrane fusion"/>
    <property type="evidence" value="ECO:0007669"/>
    <property type="project" value="TreeGrafter"/>
</dbReference>
<dbReference type="EMBL" id="CH963848">
    <property type="protein sequence ID" value="EDW73870.1"/>
    <property type="molecule type" value="Genomic_DNA"/>
</dbReference>
<name>B4MP31_DROWI</name>
<dbReference type="PANTHER" id="PTHR23333">
    <property type="entry name" value="UBX DOMAIN CONTAINING PROTEIN"/>
    <property type="match status" value="1"/>
</dbReference>
<dbReference type="KEGG" id="dwi:6639893"/>
<dbReference type="Gene3D" id="3.30.420.210">
    <property type="entry name" value="SEP domain"/>
    <property type="match status" value="1"/>
</dbReference>
<dbReference type="InterPro" id="IPR036241">
    <property type="entry name" value="NSFL1C_SEP_dom_sf"/>
</dbReference>
<keyword evidence="5" id="KW-1185">Reference proteome</keyword>
<dbReference type="SUPFAM" id="SSF102848">
    <property type="entry name" value="NSFL1 (p97 ATPase) cofactor p47, SEP domain"/>
    <property type="match status" value="1"/>
</dbReference>
<dbReference type="PhylomeDB" id="B4MP31"/>
<dbReference type="InParanoid" id="B4MP31"/>
<dbReference type="AlphaFoldDB" id="B4MP31"/>
<dbReference type="GO" id="GO:0043130">
    <property type="term" value="F:ubiquitin binding"/>
    <property type="evidence" value="ECO:0007669"/>
    <property type="project" value="TreeGrafter"/>
</dbReference>
<evidence type="ECO:0008006" key="6">
    <source>
        <dbReference type="Google" id="ProtNLM"/>
    </source>
</evidence>
<dbReference type="GO" id="GO:0007030">
    <property type="term" value="P:Golgi organization"/>
    <property type="evidence" value="ECO:0007669"/>
    <property type="project" value="TreeGrafter"/>
</dbReference>
<dbReference type="Proteomes" id="UP000007798">
    <property type="component" value="Unassembled WGS sequence"/>
</dbReference>
<dbReference type="SUPFAM" id="SSF54236">
    <property type="entry name" value="Ubiquitin-like"/>
    <property type="match status" value="1"/>
</dbReference>
<dbReference type="FunCoup" id="B4MP31">
    <property type="interactions" value="121"/>
</dbReference>
<evidence type="ECO:0000259" key="3">
    <source>
        <dbReference type="PROSITE" id="PS51399"/>
    </source>
</evidence>
<dbReference type="SMART" id="SM00166">
    <property type="entry name" value="UBX"/>
    <property type="match status" value="1"/>
</dbReference>
<dbReference type="SMART" id="SM00553">
    <property type="entry name" value="SEP"/>
    <property type="match status" value="1"/>
</dbReference>
<sequence>MSNEQKVDTFMKKHGVREDIARQYLTANGWVLDQASFRYESDKDGRNNNPTKEDTASLPDPQSLHSLISQHTNRNATDKDEGYFAGASESSGQQIGGPKRVSIENSTPALTTNDSDRSIRAWGTGIRLGSAHPINPPPARSDSEDSELQTETEHTIVVLHLWSEGFSLDDGSLRPYEVPENERFLRAVLRGDYPHEMQEFGHRVELSVQDHTNESFRHLSRKQFMGSGRLLGSPSPRVESATTPQSIPTANLTPEQRAESGLHFNEKLPMTVIQLRLADGSRVAARFNLTHIIADIYRYIRLARPHYSSQRFILITAFPRQQLDESDPRTLGQADLRNVLVIQHLCEDPDDEQTQSDGEPV</sequence>
<dbReference type="OrthoDB" id="25887at2759"/>
<dbReference type="GO" id="GO:0005634">
    <property type="term" value="C:nucleus"/>
    <property type="evidence" value="ECO:0007669"/>
    <property type="project" value="TreeGrafter"/>
</dbReference>
<dbReference type="STRING" id="7260.B4MP31"/>
<dbReference type="InterPro" id="IPR012989">
    <property type="entry name" value="SEP_domain"/>
</dbReference>
<dbReference type="Pfam" id="PF08059">
    <property type="entry name" value="SEP"/>
    <property type="match status" value="1"/>
</dbReference>
<dbReference type="GO" id="GO:0031468">
    <property type="term" value="P:nuclear membrane reassembly"/>
    <property type="evidence" value="ECO:0007669"/>
    <property type="project" value="TreeGrafter"/>
</dbReference>
<dbReference type="HOGENOM" id="CLU_029402_0_0_1"/>
<dbReference type="GO" id="GO:0005829">
    <property type="term" value="C:cytosol"/>
    <property type="evidence" value="ECO:0007669"/>
    <property type="project" value="TreeGrafter"/>
</dbReference>
<feature type="domain" description="UBX" evidence="2">
    <location>
        <begin position="266"/>
        <end position="344"/>
    </location>
</feature>
<feature type="domain" description="SEP" evidence="3">
    <location>
        <begin position="154"/>
        <end position="217"/>
    </location>
</feature>
<dbReference type="Pfam" id="PF00789">
    <property type="entry name" value="UBX"/>
    <property type="match status" value="1"/>
</dbReference>
<dbReference type="PANTHER" id="PTHR23333:SF20">
    <property type="entry name" value="NSFL1 COFACTOR P47"/>
    <property type="match status" value="1"/>
</dbReference>
<feature type="compositionally biased region" description="Polar residues" evidence="1">
    <location>
        <begin position="63"/>
        <end position="75"/>
    </location>
</feature>
<feature type="compositionally biased region" description="Polar residues" evidence="1">
    <location>
        <begin position="103"/>
        <end position="113"/>
    </location>
</feature>
<dbReference type="CDD" id="cd01770">
    <property type="entry name" value="UBX_UBXN2"/>
    <property type="match status" value="1"/>
</dbReference>
<evidence type="ECO:0000313" key="4">
    <source>
        <dbReference type="EMBL" id="EDW73870.1"/>
    </source>
</evidence>
<feature type="compositionally biased region" description="Basic and acidic residues" evidence="1">
    <location>
        <begin position="39"/>
        <end position="55"/>
    </location>
</feature>
<protein>
    <recommendedName>
        <fullName evidence="6">NSFL1 cofactor p47</fullName>
    </recommendedName>
</protein>
<dbReference type="SMR" id="B4MP31"/>
<dbReference type="InterPro" id="IPR001012">
    <property type="entry name" value="UBX_dom"/>
</dbReference>
<dbReference type="OMA" id="KQFMGFG"/>
<dbReference type="GO" id="GO:0043161">
    <property type="term" value="P:proteasome-mediated ubiquitin-dependent protein catabolic process"/>
    <property type="evidence" value="ECO:0007669"/>
    <property type="project" value="TreeGrafter"/>
</dbReference>
<accession>B4MP31</accession>